<keyword evidence="2" id="KW-0378">Hydrolase</keyword>
<sequence>MKKLRLKKKQKNRLLTFILLFSVLALIFAAYLDRDKETEPANQTLLQDQTTLDFIQTIGPTAQEIAAANDLYASVMIAQAVLESDSGQSALSQAPNFNFFGIKGDYMGQSVTMATLEDDGSGHYYQVDADFRSYGSQRESLQDYAQLLQKDIYKNVRKTSARSYQEATAALTGTYATDTAYGEKLNRIIETYGLTIYDRIF</sequence>
<evidence type="ECO:0000256" key="2">
    <source>
        <dbReference type="ARBA" id="ARBA00022801"/>
    </source>
</evidence>
<name>A0A172Q640_9STRE</name>
<dbReference type="PANTHER" id="PTHR33308">
    <property type="entry name" value="PEPTIDOGLYCAN HYDROLASE FLGJ"/>
    <property type="match status" value="1"/>
</dbReference>
<evidence type="ECO:0000256" key="1">
    <source>
        <dbReference type="ARBA" id="ARBA00010266"/>
    </source>
</evidence>
<dbReference type="RefSeq" id="WP_067060552.1">
    <property type="nucleotide sequence ID" value="NZ_CP014699.1"/>
</dbReference>
<accession>A0A172Q640</accession>
<evidence type="ECO:0000259" key="3">
    <source>
        <dbReference type="SMART" id="SM00047"/>
    </source>
</evidence>
<dbReference type="KEGG" id="spat:A0O21_02070"/>
<gene>
    <name evidence="4" type="ORF">A0O21_02070</name>
</gene>
<dbReference type="Proteomes" id="UP000077317">
    <property type="component" value="Chromosome"/>
</dbReference>
<reference evidence="5" key="2">
    <citation type="submission" date="2016-03" db="EMBL/GenBank/DDBJ databases">
        <title>Streptococcus antelopensis sp. nov., isolated from the feces of the Tibetan antelope (Pantholops hodgsonii) in Hoh Xil National Nature Reserve, Qinghai, China.</title>
        <authorList>
            <person name="Bai X."/>
        </authorList>
    </citation>
    <scope>NUCLEOTIDE SEQUENCE [LARGE SCALE GENOMIC DNA]</scope>
    <source>
        <strain evidence="5">TA 26</strain>
    </source>
</reference>
<dbReference type="EMBL" id="CP014699">
    <property type="protein sequence ID" value="AND78895.1"/>
    <property type="molecule type" value="Genomic_DNA"/>
</dbReference>
<comment type="similarity">
    <text evidence="1">Belongs to the glycosyl hydrolase 73 family.</text>
</comment>
<dbReference type="Gene3D" id="1.10.530.10">
    <property type="match status" value="1"/>
</dbReference>
<dbReference type="GO" id="GO:0004040">
    <property type="term" value="F:amidase activity"/>
    <property type="evidence" value="ECO:0007669"/>
    <property type="project" value="InterPro"/>
</dbReference>
<organism evidence="4 5">
    <name type="scientific">Streptococcus pantholopis</name>
    <dbReference type="NCBI Taxonomy" id="1811193"/>
    <lineage>
        <taxon>Bacteria</taxon>
        <taxon>Bacillati</taxon>
        <taxon>Bacillota</taxon>
        <taxon>Bacilli</taxon>
        <taxon>Lactobacillales</taxon>
        <taxon>Streptococcaceae</taxon>
        <taxon>Streptococcus</taxon>
    </lineage>
</organism>
<dbReference type="AlphaFoldDB" id="A0A172Q640"/>
<evidence type="ECO:0000313" key="5">
    <source>
        <dbReference type="Proteomes" id="UP000077317"/>
    </source>
</evidence>
<dbReference type="SMART" id="SM00047">
    <property type="entry name" value="LYZ2"/>
    <property type="match status" value="1"/>
</dbReference>
<keyword evidence="5" id="KW-1185">Reference proteome</keyword>
<dbReference type="Gene3D" id="4.10.80.30">
    <property type="entry name" value="DNA polymerase, domain 6"/>
    <property type="match status" value="1"/>
</dbReference>
<dbReference type="InterPro" id="IPR002901">
    <property type="entry name" value="MGlyc_endo_b_GlcNAc-like_dom"/>
</dbReference>
<dbReference type="InterPro" id="IPR051056">
    <property type="entry name" value="Glycosyl_Hydrolase_73"/>
</dbReference>
<proteinExistence type="inferred from homology"/>
<dbReference type="PRINTS" id="PR01002">
    <property type="entry name" value="FLGFLGJ"/>
</dbReference>
<evidence type="ECO:0000313" key="4">
    <source>
        <dbReference type="EMBL" id="AND78895.1"/>
    </source>
</evidence>
<feature type="domain" description="Mannosyl-glycoprotein endo-beta-N-acetylglucosamidase-like" evidence="3">
    <location>
        <begin position="44"/>
        <end position="198"/>
    </location>
</feature>
<dbReference type="Pfam" id="PF01832">
    <property type="entry name" value="Glucosaminidase"/>
    <property type="match status" value="1"/>
</dbReference>
<dbReference type="STRING" id="1811193.A0O21_02070"/>
<protein>
    <submittedName>
        <fullName evidence="4">N-acetylmuramoyl-L-alanine amidase</fullName>
    </submittedName>
</protein>
<reference evidence="4 5" key="1">
    <citation type="journal article" date="2016" name="Int. J. Syst. Evol. Microbiol.">
        <title>Streptococcuspantholopis sp. nov., isolated from faeces of the Tibetan antelope (Pantholops hodgsonii).</title>
        <authorList>
            <person name="Bai X."/>
            <person name="Xiong Y."/>
            <person name="Lu S."/>
            <person name="Jin D."/>
            <person name="Lai X."/>
            <person name="Yang J."/>
            <person name="Niu L."/>
            <person name="Hu S."/>
            <person name="Meng X."/>
            <person name="Pu J."/>
            <person name="Ye C."/>
            <person name="Xu J."/>
        </authorList>
    </citation>
    <scope>NUCLEOTIDE SEQUENCE [LARGE SCALE GENOMIC DNA]</scope>
    <source>
        <strain evidence="4 5">TA 26</strain>
    </source>
</reference>
<dbReference type="PANTHER" id="PTHR33308:SF9">
    <property type="entry name" value="PEPTIDOGLYCAN HYDROLASE FLGJ"/>
    <property type="match status" value="1"/>
</dbReference>
<dbReference type="OrthoDB" id="2155627at2"/>